<name>A0A8F2IF59_9CAUD</name>
<accession>A0A8F2IF59</accession>
<reference evidence="1" key="1">
    <citation type="submission" date="2021-04" db="EMBL/GenBank/DDBJ databases">
        <authorList>
            <person name="Barnhill K.B."/>
            <person name="Biggs A.M."/>
            <person name="Bland J."/>
            <person name="Choudhary H.M."/>
            <person name="Crogan R.E."/>
            <person name="Finocchiaro A.B."/>
            <person name="Franco V."/>
            <person name="Fuller T.A."/>
            <person name="Hanwacker C.G."/>
            <person name="Howard Z.E."/>
            <person name="Iqbal M."/>
            <person name="Mathew A.M."/>
            <person name="Miller S."/>
            <person name="Padhye S."/>
            <person name="Rainey E."/>
            <person name="Rodriguez A."/>
            <person name="Stewart E."/>
            <person name="Otero L.A."/>
            <person name="Chase M.A."/>
            <person name="Pollenz R.S."/>
            <person name="Garlena R.A."/>
            <person name="Russell D.A."/>
            <person name="Jacobs-Sera D."/>
            <person name="Hatfull G.F."/>
        </authorList>
    </citation>
    <scope>NUCLEOTIDE SEQUENCE</scope>
</reference>
<evidence type="ECO:0000313" key="2">
    <source>
        <dbReference type="Proteomes" id="UP000683422"/>
    </source>
</evidence>
<organism evidence="1 2">
    <name type="scientific">Gordonia phage VanLee</name>
    <dbReference type="NCBI Taxonomy" id="2845816"/>
    <lineage>
        <taxon>Viruses</taxon>
        <taxon>Duplodnaviria</taxon>
        <taxon>Heunggongvirae</taxon>
        <taxon>Uroviricota</taxon>
        <taxon>Caudoviricetes</taxon>
        <taxon>Kruegerviridae</taxon>
        <taxon>Vanleevirus</taxon>
        <taxon>Vanleevirus vanlee</taxon>
    </lineage>
</organism>
<evidence type="ECO:0000313" key="1">
    <source>
        <dbReference type="EMBL" id="QWS68131.1"/>
    </source>
</evidence>
<protein>
    <submittedName>
        <fullName evidence="1">Tail terminator</fullName>
    </submittedName>
</protein>
<dbReference type="EMBL" id="MZ028627">
    <property type="protein sequence ID" value="QWS68131.1"/>
    <property type="molecule type" value="Genomic_DNA"/>
</dbReference>
<dbReference type="Proteomes" id="UP000683422">
    <property type="component" value="Segment"/>
</dbReference>
<dbReference type="RefSeq" id="YP_010755754.1">
    <property type="nucleotide sequence ID" value="NC_073474.1"/>
</dbReference>
<dbReference type="Pfam" id="PF23841">
    <property type="entry name" value="Phage_tail_terminator_2"/>
    <property type="match status" value="1"/>
</dbReference>
<sequence length="131" mass="14159">MTTGAFPDSEDVMCDLAELVVGVGKAYNELPPNLADQLPIAWCFKIGGTCDGITDLANLQTNVIAETRTQALGISNRLREVVLDAGGRKIKGVLIDATEEKNGIRLQPAPAPKQPMIVATYQLAFRRQPPR</sequence>
<dbReference type="InterPro" id="IPR057003">
    <property type="entry name" value="Phage_tail_terminator_2"/>
</dbReference>
<keyword evidence="2" id="KW-1185">Reference proteome</keyword>
<dbReference type="KEGG" id="vg:80020426"/>
<proteinExistence type="predicted"/>
<gene>
    <name evidence="1" type="primary">13</name>
    <name evidence="1" type="ORF">SEA_VANLEE_13</name>
</gene>
<dbReference type="GeneID" id="80020426"/>